<evidence type="ECO:0000259" key="2">
    <source>
        <dbReference type="PROSITE" id="PS51534"/>
    </source>
</evidence>
<gene>
    <name evidence="3" type="ORF">LXN57_45485</name>
</gene>
<accession>A0ABT0YFH2</accession>
<dbReference type="InterPro" id="IPR000157">
    <property type="entry name" value="TIR_dom"/>
</dbReference>
<dbReference type="PROSITE" id="PS51534">
    <property type="entry name" value="SEFIR"/>
    <property type="match status" value="1"/>
</dbReference>
<proteinExistence type="predicted"/>
<dbReference type="Proteomes" id="UP001523216">
    <property type="component" value="Unassembled WGS sequence"/>
</dbReference>
<organism evidence="3 4">
    <name type="scientific">Paractinoplanes hotanensis</name>
    <dbReference type="NCBI Taxonomy" id="2906497"/>
    <lineage>
        <taxon>Bacteria</taxon>
        <taxon>Bacillati</taxon>
        <taxon>Actinomycetota</taxon>
        <taxon>Actinomycetes</taxon>
        <taxon>Micromonosporales</taxon>
        <taxon>Micromonosporaceae</taxon>
        <taxon>Paractinoplanes</taxon>
    </lineage>
</organism>
<reference evidence="3 4" key="1">
    <citation type="submission" date="2022-06" db="EMBL/GenBank/DDBJ databases">
        <title>Actinoplanes abujensis sp. nov., isolated from Nigerian arid soil.</title>
        <authorList>
            <person name="Ding P."/>
        </authorList>
    </citation>
    <scope>NUCLEOTIDE SEQUENCE [LARGE SCALE GENOMIC DNA]</scope>
    <source>
        <strain evidence="4">TRM88002</strain>
    </source>
</reference>
<dbReference type="Gene3D" id="3.40.50.10140">
    <property type="entry name" value="Toll/interleukin-1 receptor homology (TIR) domain"/>
    <property type="match status" value="1"/>
</dbReference>
<dbReference type="EMBL" id="JAMQOL010000084">
    <property type="protein sequence ID" value="MCM4084804.1"/>
    <property type="molecule type" value="Genomic_DNA"/>
</dbReference>
<dbReference type="Pfam" id="PF13676">
    <property type="entry name" value="TIR_2"/>
    <property type="match status" value="1"/>
</dbReference>
<protein>
    <submittedName>
        <fullName evidence="3">Toll/interleukin-1 receptor domain-containing protein</fullName>
    </submittedName>
</protein>
<dbReference type="InterPro" id="IPR035897">
    <property type="entry name" value="Toll_tir_struct_dom_sf"/>
</dbReference>
<sequence length="357" mass="40517">MSRRVFISYAHQEKHDDVVRELWAFLRANGIDARLDMVAAGQRQDWALWTADQIREADVVLCVASDLYRQRAEGRSGPDHGRGVQWEARLVRDAFYATQDDLQKFVPVVLPGQTLAGVPDFLTPSSTTVYTVSDFTKAGAEQLLRLLLQRPEFDDIPLGEPPEFPTWRPDQDKNGTGPPDTVPASVSRRNDAASPSDPQGTRHSRLIRELEQILSKGGVLGLAIASPEYQLRRLAAIHGIDGAERIVASTSKFRWWNGKPMHSIAFTTWGLRVIYQGKVFSCAYQELHRCQAEITREVAWRDPEYPILERHEDFLTMTYGDQEIKIQGSHLNVALVARHIERLVELVRERDDLFPQP</sequence>
<dbReference type="SUPFAM" id="SSF52200">
    <property type="entry name" value="Toll/Interleukin receptor TIR domain"/>
    <property type="match status" value="1"/>
</dbReference>
<comment type="caution">
    <text evidence="3">The sequence shown here is derived from an EMBL/GenBank/DDBJ whole genome shotgun (WGS) entry which is preliminary data.</text>
</comment>
<dbReference type="RefSeq" id="WP_251804542.1">
    <property type="nucleotide sequence ID" value="NZ_JAMQOL010000084.1"/>
</dbReference>
<evidence type="ECO:0000313" key="4">
    <source>
        <dbReference type="Proteomes" id="UP001523216"/>
    </source>
</evidence>
<feature type="domain" description="SEFIR" evidence="2">
    <location>
        <begin position="2"/>
        <end position="141"/>
    </location>
</feature>
<dbReference type="InterPro" id="IPR013568">
    <property type="entry name" value="SEFIR_dom"/>
</dbReference>
<evidence type="ECO:0000256" key="1">
    <source>
        <dbReference type="SAM" id="MobiDB-lite"/>
    </source>
</evidence>
<keyword evidence="4" id="KW-1185">Reference proteome</keyword>
<name>A0ABT0YFH2_9ACTN</name>
<feature type="region of interest" description="Disordered" evidence="1">
    <location>
        <begin position="155"/>
        <end position="204"/>
    </location>
</feature>
<evidence type="ECO:0000313" key="3">
    <source>
        <dbReference type="EMBL" id="MCM4084804.1"/>
    </source>
</evidence>
<keyword evidence="3" id="KW-0675">Receptor</keyword>